<comment type="caution">
    <text evidence="1">The sequence shown here is derived from an EMBL/GenBank/DDBJ whole genome shotgun (WGS) entry which is preliminary data.</text>
</comment>
<sequence length="73" mass="7975">MRLCRSVPSNHFAVTAVSGFCQLVPSSFASPPFILTEVYLNYEHGCGAMQRVSGGLKPCQFDPISPPFLPFLI</sequence>
<accession>A0ABT2EQP9</accession>
<name>A0ABT2EQP9_9BACT</name>
<organism evidence="1 2">
    <name type="scientific">Candidatus Fervidibacter sacchari</name>
    <dbReference type="NCBI Taxonomy" id="1448929"/>
    <lineage>
        <taxon>Bacteria</taxon>
        <taxon>Candidatus Fervidibacterota</taxon>
        <taxon>Candidatus Fervidibacter</taxon>
    </lineage>
</organism>
<dbReference type="Proteomes" id="UP001204798">
    <property type="component" value="Unassembled WGS sequence"/>
</dbReference>
<evidence type="ECO:0000313" key="2">
    <source>
        <dbReference type="Proteomes" id="UP001204798"/>
    </source>
</evidence>
<proteinExistence type="predicted"/>
<evidence type="ECO:0000313" key="1">
    <source>
        <dbReference type="EMBL" id="MCS3920288.1"/>
    </source>
</evidence>
<dbReference type="EMBL" id="JANUCP010000005">
    <property type="protein sequence ID" value="MCS3920288.1"/>
    <property type="molecule type" value="Genomic_DNA"/>
</dbReference>
<gene>
    <name evidence="1" type="ORF">M2350_002717</name>
</gene>
<evidence type="ECO:0008006" key="3">
    <source>
        <dbReference type="Google" id="ProtNLM"/>
    </source>
</evidence>
<reference evidence="1 2" key="1">
    <citation type="submission" date="2022-08" db="EMBL/GenBank/DDBJ databases">
        <title>Bacterial and archaeal communities from various locations to study Microbial Dark Matter (Phase II).</title>
        <authorList>
            <person name="Stepanauskas R."/>
        </authorList>
    </citation>
    <scope>NUCLEOTIDE SEQUENCE [LARGE SCALE GENOMIC DNA]</scope>
    <source>
        <strain evidence="1 2">PD1</strain>
    </source>
</reference>
<protein>
    <recommendedName>
        <fullName evidence="3">Secreted protein</fullName>
    </recommendedName>
</protein>
<keyword evidence="2" id="KW-1185">Reference proteome</keyword>